<name>A0AAE3LM39_9BACI</name>
<organism evidence="2 3">
    <name type="scientific">Perspicuibacillus lycopersici</name>
    <dbReference type="NCBI Taxonomy" id="1325689"/>
    <lineage>
        <taxon>Bacteria</taxon>
        <taxon>Bacillati</taxon>
        <taxon>Bacillota</taxon>
        <taxon>Bacilli</taxon>
        <taxon>Bacillales</taxon>
        <taxon>Bacillaceae</taxon>
        <taxon>Perspicuibacillus</taxon>
    </lineage>
</organism>
<evidence type="ECO:0000313" key="2">
    <source>
        <dbReference type="EMBL" id="MCU9612312.1"/>
    </source>
</evidence>
<evidence type="ECO:0000313" key="3">
    <source>
        <dbReference type="Proteomes" id="UP001209318"/>
    </source>
</evidence>
<dbReference type="RefSeq" id="WP_263071443.1">
    <property type="nucleotide sequence ID" value="NZ_JAOUSF010000001.1"/>
</dbReference>
<protein>
    <submittedName>
        <fullName evidence="2">YdcF family protein</fullName>
    </submittedName>
</protein>
<dbReference type="AlphaFoldDB" id="A0AAE3LM39"/>
<dbReference type="GO" id="GO:0005886">
    <property type="term" value="C:plasma membrane"/>
    <property type="evidence" value="ECO:0007669"/>
    <property type="project" value="TreeGrafter"/>
</dbReference>
<sequence>MRLFKMAAVLMVTFCVLLIFAKNYLIVSQEPRQSDVIIVLSGGPGRMEKAAELYLQGYAEYVMLSNSNEGGFQLEDALQYGIPESAIILETKATSTYSTAVHTLEKMNYFHFQSAIVVSSDYHMRRSKVSFNRVYRQSGIELIYVAGKTDFGDTWYPKCKEISAIFSEWYRLIGYYLKLYEYIDLP</sequence>
<dbReference type="InterPro" id="IPR003848">
    <property type="entry name" value="DUF218"/>
</dbReference>
<keyword evidence="3" id="KW-1185">Reference proteome</keyword>
<evidence type="ECO:0000259" key="1">
    <source>
        <dbReference type="Pfam" id="PF02698"/>
    </source>
</evidence>
<accession>A0AAE3LM39</accession>
<dbReference type="Gene3D" id="3.40.50.620">
    <property type="entry name" value="HUPs"/>
    <property type="match status" value="1"/>
</dbReference>
<dbReference type="EMBL" id="JAOUSF010000001">
    <property type="protein sequence ID" value="MCU9612312.1"/>
    <property type="molecule type" value="Genomic_DNA"/>
</dbReference>
<reference evidence="2" key="1">
    <citation type="submission" date="2022-10" db="EMBL/GenBank/DDBJ databases">
        <title>Description of Fervidibacillus gen. nov. in the family Fervidibacillaceae fam. nov. with two species, Fervidibacillus albus sp. nov., and Fervidibacillus halotolerans sp. nov., isolated from tidal flat sediments.</title>
        <authorList>
            <person name="Kwon K.K."/>
            <person name="Yang S.-H."/>
        </authorList>
    </citation>
    <scope>NUCLEOTIDE SEQUENCE</scope>
    <source>
        <strain evidence="2">JCM 19140</strain>
    </source>
</reference>
<proteinExistence type="predicted"/>
<dbReference type="PANTHER" id="PTHR30336:SF20">
    <property type="entry name" value="DUF218 DOMAIN-CONTAINING PROTEIN"/>
    <property type="match status" value="1"/>
</dbReference>
<gene>
    <name evidence="2" type="ORF">OEV98_01895</name>
</gene>
<dbReference type="InterPro" id="IPR014729">
    <property type="entry name" value="Rossmann-like_a/b/a_fold"/>
</dbReference>
<comment type="caution">
    <text evidence="2">The sequence shown here is derived from an EMBL/GenBank/DDBJ whole genome shotgun (WGS) entry which is preliminary data.</text>
</comment>
<dbReference type="Pfam" id="PF02698">
    <property type="entry name" value="DUF218"/>
    <property type="match status" value="1"/>
</dbReference>
<feature type="domain" description="DUF218" evidence="1">
    <location>
        <begin position="35"/>
        <end position="163"/>
    </location>
</feature>
<dbReference type="CDD" id="cd06259">
    <property type="entry name" value="YdcF-like"/>
    <property type="match status" value="1"/>
</dbReference>
<dbReference type="Proteomes" id="UP001209318">
    <property type="component" value="Unassembled WGS sequence"/>
</dbReference>
<dbReference type="PANTHER" id="PTHR30336">
    <property type="entry name" value="INNER MEMBRANE PROTEIN, PROBABLE PERMEASE"/>
    <property type="match status" value="1"/>
</dbReference>
<dbReference type="InterPro" id="IPR051599">
    <property type="entry name" value="Cell_Envelope_Assoc"/>
</dbReference>